<dbReference type="Proteomes" id="UP000663929">
    <property type="component" value="Chromosome"/>
</dbReference>
<evidence type="ECO:0000256" key="2">
    <source>
        <dbReference type="ARBA" id="ARBA00023125"/>
    </source>
</evidence>
<evidence type="ECO:0000256" key="3">
    <source>
        <dbReference type="ARBA" id="ARBA00023163"/>
    </source>
</evidence>
<feature type="domain" description="HTH araC/xylS-type" evidence="4">
    <location>
        <begin position="160"/>
        <end position="266"/>
    </location>
</feature>
<dbReference type="EMBL" id="CP071793">
    <property type="protein sequence ID" value="QTD51317.1"/>
    <property type="molecule type" value="Genomic_DNA"/>
</dbReference>
<dbReference type="KEGG" id="scor:J3U87_02515"/>
<accession>A0A8A4TPF9</accession>
<dbReference type="Pfam" id="PF20240">
    <property type="entry name" value="DUF6597"/>
    <property type="match status" value="1"/>
</dbReference>
<dbReference type="RefSeq" id="WP_237381449.1">
    <property type="nucleotide sequence ID" value="NZ_CP071793.1"/>
</dbReference>
<evidence type="ECO:0000313" key="5">
    <source>
        <dbReference type="EMBL" id="QTD51317.1"/>
    </source>
</evidence>
<evidence type="ECO:0000259" key="4">
    <source>
        <dbReference type="PROSITE" id="PS01124"/>
    </source>
</evidence>
<dbReference type="GO" id="GO:0043565">
    <property type="term" value="F:sequence-specific DNA binding"/>
    <property type="evidence" value="ECO:0007669"/>
    <property type="project" value="InterPro"/>
</dbReference>
<dbReference type="InterPro" id="IPR050204">
    <property type="entry name" value="AraC_XylS_family_regulators"/>
</dbReference>
<dbReference type="SUPFAM" id="SSF46689">
    <property type="entry name" value="Homeodomain-like"/>
    <property type="match status" value="1"/>
</dbReference>
<dbReference type="Gene3D" id="1.10.10.60">
    <property type="entry name" value="Homeodomain-like"/>
    <property type="match status" value="1"/>
</dbReference>
<dbReference type="AlphaFoldDB" id="A0A8A4TPF9"/>
<keyword evidence="2" id="KW-0238">DNA-binding</keyword>
<evidence type="ECO:0000256" key="1">
    <source>
        <dbReference type="ARBA" id="ARBA00023015"/>
    </source>
</evidence>
<dbReference type="SMART" id="SM00342">
    <property type="entry name" value="HTH_ARAC"/>
    <property type="match status" value="1"/>
</dbReference>
<dbReference type="GO" id="GO:0003700">
    <property type="term" value="F:DNA-binding transcription factor activity"/>
    <property type="evidence" value="ECO:0007669"/>
    <property type="project" value="InterPro"/>
</dbReference>
<dbReference type="InterPro" id="IPR046532">
    <property type="entry name" value="DUF6597"/>
</dbReference>
<keyword evidence="3" id="KW-0804">Transcription</keyword>
<dbReference type="PANTHER" id="PTHR46796">
    <property type="entry name" value="HTH-TYPE TRANSCRIPTIONAL ACTIVATOR RHAS-RELATED"/>
    <property type="match status" value="1"/>
</dbReference>
<dbReference type="InterPro" id="IPR009057">
    <property type="entry name" value="Homeodomain-like_sf"/>
</dbReference>
<dbReference type="Pfam" id="PF12833">
    <property type="entry name" value="HTH_18"/>
    <property type="match status" value="1"/>
</dbReference>
<dbReference type="PROSITE" id="PS01124">
    <property type="entry name" value="HTH_ARAC_FAMILY_2"/>
    <property type="match status" value="1"/>
</dbReference>
<proteinExistence type="predicted"/>
<name>A0A8A4TPF9_SULCO</name>
<dbReference type="InterPro" id="IPR018060">
    <property type="entry name" value="HTH_AraC"/>
</dbReference>
<reference evidence="5" key="1">
    <citation type="submission" date="2021-03" db="EMBL/GenBank/DDBJ databases">
        <title>Acanthopleuribacteraceae sp. M133.</title>
        <authorList>
            <person name="Wang G."/>
        </authorList>
    </citation>
    <scope>NUCLEOTIDE SEQUENCE</scope>
    <source>
        <strain evidence="5">M133</strain>
    </source>
</reference>
<evidence type="ECO:0000313" key="6">
    <source>
        <dbReference type="Proteomes" id="UP000663929"/>
    </source>
</evidence>
<sequence length="277" mass="32785">MEVQMRVPRFPLSQFVQVIWLVRGQLFYRREKVIPDGTMELILNFGPPYRVYEDDPEQQTPKFYHTRKAWIVGTQEEYLMIEPEGRTDLMGFRFHPGGAYPFFGFPMDELRYRIVDLDLILGPWVDRIREQLAERPDPDAKLDLFENLLWERMKEHTQMDPLIRYAVGYLSKPSNLAEPNSVRRLARELGYSEKHTQRLVTRHVGVSPKKLHRIFRFQNLLQALQAPDSARSWADVAQCLGFYDQAHLTREFRMFTGITPTAYRQAQIFDPKFIPTF</sequence>
<organism evidence="5 6">
    <name type="scientific">Sulfidibacter corallicola</name>
    <dbReference type="NCBI Taxonomy" id="2818388"/>
    <lineage>
        <taxon>Bacteria</taxon>
        <taxon>Pseudomonadati</taxon>
        <taxon>Acidobacteriota</taxon>
        <taxon>Holophagae</taxon>
        <taxon>Acanthopleuribacterales</taxon>
        <taxon>Acanthopleuribacteraceae</taxon>
        <taxon>Sulfidibacter</taxon>
    </lineage>
</organism>
<keyword evidence="1" id="KW-0805">Transcription regulation</keyword>
<gene>
    <name evidence="5" type="ORF">J3U87_02515</name>
</gene>
<protein>
    <submittedName>
        <fullName evidence="5">Helix-turn-helix transcriptional regulator</fullName>
    </submittedName>
</protein>
<keyword evidence="6" id="KW-1185">Reference proteome</keyword>